<sequence length="207" mass="23519">MQIPHNRLVNFFSEQNEAANAQLRPLVNENDWQTILFPKSTPAIQGVAQQIINCPFQGVTKKIYLHGKIFELIALQLAPILENEVKNKTRPRLKPDTVARIHHARDILHCRLQNPPSSLELAQNIGVSERTLRRGFRELFDTTVFGYLMQRRMEKAQILLREGNCSVAEVANLVGYSHLGLFATVFKRQYGISPRECLMGKKSLSGS</sequence>
<evidence type="ECO:0000256" key="1">
    <source>
        <dbReference type="ARBA" id="ARBA00023015"/>
    </source>
</evidence>
<dbReference type="GO" id="GO:0043565">
    <property type="term" value="F:sequence-specific DNA binding"/>
    <property type="evidence" value="ECO:0007669"/>
    <property type="project" value="InterPro"/>
</dbReference>
<dbReference type="OrthoDB" id="7544370at2"/>
<reference evidence="5 6" key="1">
    <citation type="journal article" date="2019" name="Genome Biol. Evol.">
        <title>Day and night: Metabolic profiles and evolutionary relationships of six axenic non-marine cyanobacteria.</title>
        <authorList>
            <person name="Will S.E."/>
            <person name="Henke P."/>
            <person name="Boedeker C."/>
            <person name="Huang S."/>
            <person name="Brinkmann H."/>
            <person name="Rohde M."/>
            <person name="Jarek M."/>
            <person name="Friedl T."/>
            <person name="Seufert S."/>
            <person name="Schumacher M."/>
            <person name="Overmann J."/>
            <person name="Neumann-Schaal M."/>
            <person name="Petersen J."/>
        </authorList>
    </citation>
    <scope>NUCLEOTIDE SEQUENCE [LARGE SCALE GENOMIC DNA]</scope>
    <source>
        <strain evidence="5 6">PCC 6912</strain>
    </source>
</reference>
<dbReference type="InterPro" id="IPR020449">
    <property type="entry name" value="Tscrpt_reg_AraC-type_HTH"/>
</dbReference>
<keyword evidence="2" id="KW-0238">DNA-binding</keyword>
<dbReference type="InterPro" id="IPR053142">
    <property type="entry name" value="PchR_regulatory_protein"/>
</dbReference>
<dbReference type="PANTHER" id="PTHR47893:SF1">
    <property type="entry name" value="REGULATORY PROTEIN PCHR"/>
    <property type="match status" value="1"/>
</dbReference>
<evidence type="ECO:0000313" key="5">
    <source>
        <dbReference type="EMBL" id="RUR82995.1"/>
    </source>
</evidence>
<dbReference type="PROSITE" id="PS00041">
    <property type="entry name" value="HTH_ARAC_FAMILY_1"/>
    <property type="match status" value="1"/>
</dbReference>
<keyword evidence="6" id="KW-1185">Reference proteome</keyword>
<feature type="domain" description="HTH araC/xylS-type" evidence="4">
    <location>
        <begin position="102"/>
        <end position="200"/>
    </location>
</feature>
<dbReference type="SMART" id="SM00342">
    <property type="entry name" value="HTH_ARAC"/>
    <property type="match status" value="1"/>
</dbReference>
<name>A0A3S0ZSU9_CHLFR</name>
<dbReference type="SUPFAM" id="SSF46689">
    <property type="entry name" value="Homeodomain-like"/>
    <property type="match status" value="2"/>
</dbReference>
<dbReference type="Proteomes" id="UP000268857">
    <property type="component" value="Unassembled WGS sequence"/>
</dbReference>
<protein>
    <recommendedName>
        <fullName evidence="4">HTH araC/xylS-type domain-containing protein</fullName>
    </recommendedName>
</protein>
<dbReference type="RefSeq" id="WP_016873199.1">
    <property type="nucleotide sequence ID" value="NZ_AJLN01000039.1"/>
</dbReference>
<keyword evidence="1" id="KW-0805">Transcription regulation</keyword>
<dbReference type="STRING" id="211165.GCA_000317285_00625"/>
<accession>A0A3S0ZSU9</accession>
<comment type="caution">
    <text evidence="5">The sequence shown here is derived from an EMBL/GenBank/DDBJ whole genome shotgun (WGS) entry which is preliminary data.</text>
</comment>
<evidence type="ECO:0000313" key="6">
    <source>
        <dbReference type="Proteomes" id="UP000268857"/>
    </source>
</evidence>
<dbReference type="PROSITE" id="PS01124">
    <property type="entry name" value="HTH_ARAC_FAMILY_2"/>
    <property type="match status" value="1"/>
</dbReference>
<dbReference type="Pfam" id="PF12833">
    <property type="entry name" value="HTH_18"/>
    <property type="match status" value="1"/>
</dbReference>
<organism evidence="5 6">
    <name type="scientific">Chlorogloeopsis fritschii PCC 6912</name>
    <dbReference type="NCBI Taxonomy" id="211165"/>
    <lineage>
        <taxon>Bacteria</taxon>
        <taxon>Bacillati</taxon>
        <taxon>Cyanobacteriota</taxon>
        <taxon>Cyanophyceae</taxon>
        <taxon>Nostocales</taxon>
        <taxon>Chlorogloeopsidaceae</taxon>
        <taxon>Chlorogloeopsis</taxon>
    </lineage>
</organism>
<keyword evidence="3" id="KW-0804">Transcription</keyword>
<dbReference type="InterPro" id="IPR009057">
    <property type="entry name" value="Homeodomain-like_sf"/>
</dbReference>
<dbReference type="InterPro" id="IPR018060">
    <property type="entry name" value="HTH_AraC"/>
</dbReference>
<dbReference type="PANTHER" id="PTHR47893">
    <property type="entry name" value="REGULATORY PROTEIN PCHR"/>
    <property type="match status" value="1"/>
</dbReference>
<dbReference type="EMBL" id="RSCJ01000008">
    <property type="protein sequence ID" value="RUR82995.1"/>
    <property type="molecule type" value="Genomic_DNA"/>
</dbReference>
<evidence type="ECO:0000256" key="3">
    <source>
        <dbReference type="ARBA" id="ARBA00023163"/>
    </source>
</evidence>
<evidence type="ECO:0000259" key="4">
    <source>
        <dbReference type="PROSITE" id="PS01124"/>
    </source>
</evidence>
<dbReference type="AlphaFoldDB" id="A0A3S0ZSU9"/>
<proteinExistence type="predicted"/>
<evidence type="ECO:0000256" key="2">
    <source>
        <dbReference type="ARBA" id="ARBA00023125"/>
    </source>
</evidence>
<dbReference type="GO" id="GO:0003700">
    <property type="term" value="F:DNA-binding transcription factor activity"/>
    <property type="evidence" value="ECO:0007669"/>
    <property type="project" value="InterPro"/>
</dbReference>
<gene>
    <name evidence="5" type="ORF">PCC6912_23690</name>
</gene>
<dbReference type="PRINTS" id="PR00032">
    <property type="entry name" value="HTHARAC"/>
</dbReference>
<dbReference type="Gene3D" id="1.10.10.60">
    <property type="entry name" value="Homeodomain-like"/>
    <property type="match status" value="2"/>
</dbReference>
<dbReference type="InterPro" id="IPR018062">
    <property type="entry name" value="HTH_AraC-typ_CS"/>
</dbReference>